<dbReference type="RefSeq" id="WP_208849228.1">
    <property type="nucleotide sequence ID" value="NZ_JAGGDJ010000018.1"/>
</dbReference>
<evidence type="ECO:0000313" key="2">
    <source>
        <dbReference type="Proteomes" id="UP000670947"/>
    </source>
</evidence>
<evidence type="ECO:0000313" key="1">
    <source>
        <dbReference type="EMBL" id="MBO7746453.1"/>
    </source>
</evidence>
<accession>A0ABS3WDQ2</accession>
<gene>
    <name evidence="1" type="ORF">I8J29_19755</name>
</gene>
<proteinExistence type="predicted"/>
<name>A0ABS3WDQ2_9BACL</name>
<organism evidence="1 2">
    <name type="scientific">Paenibacillus artemisiicola</name>
    <dbReference type="NCBI Taxonomy" id="1172618"/>
    <lineage>
        <taxon>Bacteria</taxon>
        <taxon>Bacillati</taxon>
        <taxon>Bacillota</taxon>
        <taxon>Bacilli</taxon>
        <taxon>Bacillales</taxon>
        <taxon>Paenibacillaceae</taxon>
        <taxon>Paenibacillus</taxon>
    </lineage>
</organism>
<sequence length="230" mass="26775">MTNWNADWIATYAPYLYFDRNEPFFPVRVGITVLEASGPSPSTRRTFEFKDPNLQCIIEYAIYWDYDIQHLYELEHVWVYVGRGSEVLDCDASFHGTHFKGLLRDRGNLVDGTHVKLYSQPGKHAFMPQADMFYLLPDLMVATDETAGRRGLLVTGPFDGVYSTDDETNRLVERYLKTFRFKPSMEFEEYRIDPALYTTWPELHKEVPLRIQNCLADIKEALRKEDSAHA</sequence>
<dbReference type="Proteomes" id="UP000670947">
    <property type="component" value="Unassembled WGS sequence"/>
</dbReference>
<reference evidence="1 2" key="1">
    <citation type="submission" date="2021-03" db="EMBL/GenBank/DDBJ databases">
        <title>Paenibacillus artemisicola MWE-103 whole genome sequence.</title>
        <authorList>
            <person name="Ham Y.J."/>
        </authorList>
    </citation>
    <scope>NUCLEOTIDE SEQUENCE [LARGE SCALE GENOMIC DNA]</scope>
    <source>
        <strain evidence="1 2">MWE-103</strain>
    </source>
</reference>
<keyword evidence="2" id="KW-1185">Reference proteome</keyword>
<dbReference type="EMBL" id="JAGGDJ010000018">
    <property type="protein sequence ID" value="MBO7746453.1"/>
    <property type="molecule type" value="Genomic_DNA"/>
</dbReference>
<comment type="caution">
    <text evidence="1">The sequence shown here is derived from an EMBL/GenBank/DDBJ whole genome shotgun (WGS) entry which is preliminary data.</text>
</comment>
<protein>
    <submittedName>
        <fullName evidence="1">Uncharacterized protein</fullName>
    </submittedName>
</protein>